<gene>
    <name evidence="1" type="ORF">H7R52_15635</name>
</gene>
<evidence type="ECO:0000313" key="1">
    <source>
        <dbReference type="EMBL" id="MBC6499557.1"/>
    </source>
</evidence>
<organism evidence="1 2">
    <name type="scientific">Weissella confusa</name>
    <name type="common">Lactobacillus confusus</name>
    <dbReference type="NCBI Taxonomy" id="1583"/>
    <lineage>
        <taxon>Bacteria</taxon>
        <taxon>Bacillati</taxon>
        <taxon>Bacillota</taxon>
        <taxon>Bacilli</taxon>
        <taxon>Lactobacillales</taxon>
        <taxon>Lactobacillaceae</taxon>
        <taxon>Weissella</taxon>
    </lineage>
</organism>
<sequence>MLLADFKLSTAGMPVDRLLAARVDDNIVPLRLVGIDANQLVFGTDVDRQVTLADVIALEDNNLNLIVRDEAQQLHPVFGYRVVAEQLVLG</sequence>
<dbReference type="AlphaFoldDB" id="A0A329GBZ5"/>
<comment type="caution">
    <text evidence="1">The sequence shown here is derived from an EMBL/GenBank/DDBJ whole genome shotgun (WGS) entry which is preliminary data.</text>
</comment>
<dbReference type="GeneID" id="57979153"/>
<protein>
    <submittedName>
        <fullName evidence="1">Uncharacterized protein</fullName>
    </submittedName>
</protein>
<evidence type="ECO:0000313" key="2">
    <source>
        <dbReference type="Proteomes" id="UP000650485"/>
    </source>
</evidence>
<name>A0A329GBZ5_WEICO</name>
<accession>A0A329GBZ5</accession>
<reference evidence="1" key="1">
    <citation type="submission" date="2020-08" db="EMBL/GenBank/DDBJ databases">
        <title>Complete genome sequence of Weissella confusa strain FS54 provides insights into metabolic potential.</title>
        <authorList>
            <person name="Fhoula I."/>
            <person name="Najjari A."/>
            <person name="Lekired A."/>
            <person name="Bessrour-Aouam N."/>
            <person name="Jaballah S."/>
            <person name="Klibi N."/>
            <person name="Ouzari H.-I."/>
        </authorList>
    </citation>
    <scope>NUCLEOTIDE SEQUENCE</scope>
    <source>
        <strain evidence="1">FS54</strain>
    </source>
</reference>
<dbReference type="RefSeq" id="WP_112464124.1">
    <property type="nucleotide sequence ID" value="NZ_CABJBN010000002.1"/>
</dbReference>
<proteinExistence type="predicted"/>
<dbReference type="Proteomes" id="UP000650485">
    <property type="component" value="Unassembled WGS sequence"/>
</dbReference>
<dbReference type="EMBL" id="JACSZT010000020">
    <property type="protein sequence ID" value="MBC6499557.1"/>
    <property type="molecule type" value="Genomic_DNA"/>
</dbReference>